<dbReference type="RefSeq" id="WP_353707251.1">
    <property type="nucleotide sequence ID" value="NZ_CP159290.1"/>
</dbReference>
<sequence>MTVEKAPGERQGEVYWEREMWATLSAQVSRSFHYEEVDDLTMPTAPANPRPVSSSRLVITGDRCRLVVDPGEEAYYIELFPAAPRGELERLTRKAADLGLEAIPADEIGWDYFPQVVNGTRIYWLCYA</sequence>
<dbReference type="AlphaFoldDB" id="A0AAU8FXC5"/>
<gene>
    <name evidence="1" type="ORF">ABRQ22_14690</name>
</gene>
<protein>
    <recommendedName>
        <fullName evidence="2">Glyoxalase-like domain-containing protein</fullName>
    </recommendedName>
</protein>
<evidence type="ECO:0000313" key="1">
    <source>
        <dbReference type="EMBL" id="XCH28843.1"/>
    </source>
</evidence>
<proteinExistence type="predicted"/>
<organism evidence="1">
    <name type="scientific">Cellulosimicrobium sp. ES-005</name>
    <dbReference type="NCBI Taxonomy" id="3163031"/>
    <lineage>
        <taxon>Bacteria</taxon>
        <taxon>Bacillati</taxon>
        <taxon>Actinomycetota</taxon>
        <taxon>Actinomycetes</taxon>
        <taxon>Micrococcales</taxon>
        <taxon>Promicromonosporaceae</taxon>
        <taxon>Cellulosimicrobium</taxon>
    </lineage>
</organism>
<name>A0AAU8FXC5_9MICO</name>
<evidence type="ECO:0008006" key="2">
    <source>
        <dbReference type="Google" id="ProtNLM"/>
    </source>
</evidence>
<accession>A0AAU8FXC5</accession>
<dbReference type="EMBL" id="CP159290">
    <property type="protein sequence ID" value="XCH28843.1"/>
    <property type="molecule type" value="Genomic_DNA"/>
</dbReference>
<reference evidence="1" key="1">
    <citation type="submission" date="2024-06" db="EMBL/GenBank/DDBJ databases">
        <title>Complete genome sequence of the cellulolytic actinobacterium, Cellulosimicrobium ES-005.</title>
        <authorList>
            <person name="Matthews C.T."/>
            <person name="Underwood K.D."/>
            <person name="Ghanchi K.M."/>
            <person name="Fields S.D."/>
            <person name="Gardner S.G."/>
        </authorList>
    </citation>
    <scope>NUCLEOTIDE SEQUENCE</scope>
    <source>
        <strain evidence="1">ES-005</strain>
    </source>
</reference>